<comment type="caution">
    <text evidence="1">The sequence shown here is derived from an EMBL/GenBank/DDBJ whole genome shotgun (WGS) entry which is preliminary data.</text>
</comment>
<proteinExistence type="predicted"/>
<dbReference type="OrthoDB" id="8063408at2759"/>
<protein>
    <submittedName>
        <fullName evidence="1">Uncharacterized protein</fullName>
    </submittedName>
</protein>
<dbReference type="AlphaFoldDB" id="A0A4Y2A688"/>
<dbReference type="EMBL" id="BGPR01000006">
    <property type="protein sequence ID" value="GBL75087.1"/>
    <property type="molecule type" value="Genomic_DNA"/>
</dbReference>
<name>A0A4Y2A688_ARAVE</name>
<evidence type="ECO:0000313" key="1">
    <source>
        <dbReference type="EMBL" id="GBL75087.1"/>
    </source>
</evidence>
<dbReference type="PANTHER" id="PTHR46114:SF1">
    <property type="entry name" value="ZAD DOMAIN-CONTAINING PROTEIN"/>
    <property type="match status" value="1"/>
</dbReference>
<organism evidence="1 2">
    <name type="scientific">Araneus ventricosus</name>
    <name type="common">Orbweaver spider</name>
    <name type="synonym">Epeira ventricosa</name>
    <dbReference type="NCBI Taxonomy" id="182803"/>
    <lineage>
        <taxon>Eukaryota</taxon>
        <taxon>Metazoa</taxon>
        <taxon>Ecdysozoa</taxon>
        <taxon>Arthropoda</taxon>
        <taxon>Chelicerata</taxon>
        <taxon>Arachnida</taxon>
        <taxon>Araneae</taxon>
        <taxon>Araneomorphae</taxon>
        <taxon>Entelegynae</taxon>
        <taxon>Araneoidea</taxon>
        <taxon>Araneidae</taxon>
        <taxon>Araneus</taxon>
    </lineage>
</organism>
<dbReference type="Proteomes" id="UP000499080">
    <property type="component" value="Unassembled WGS sequence"/>
</dbReference>
<evidence type="ECO:0000313" key="2">
    <source>
        <dbReference type="Proteomes" id="UP000499080"/>
    </source>
</evidence>
<gene>
    <name evidence="1" type="ORF">AVEN_243862_1</name>
</gene>
<dbReference type="PANTHER" id="PTHR46114">
    <property type="entry name" value="APPLE DOMAIN-CONTAINING PROTEIN"/>
    <property type="match status" value="1"/>
</dbReference>
<accession>A0A4Y2A688</accession>
<sequence length="159" mass="18893">MKQFVKALPKEGECFKYLCGQFPGLFEAKLKEGVFVGPDNRKIMKDENFETKMETNERKAWESLKLVFTSFLGNKKEPNYKYIVEDMIKNFKILGCSMSLKVHFLDLHLDYFPENLGAVSEEQGERFHQDIKEMERRYQGKRNVSMIADYRWMLQRDNP</sequence>
<keyword evidence="2" id="KW-1185">Reference proteome</keyword>
<reference evidence="1 2" key="1">
    <citation type="journal article" date="2019" name="Sci. Rep.">
        <title>Orb-weaving spider Araneus ventricosus genome elucidates the spidroin gene catalogue.</title>
        <authorList>
            <person name="Kono N."/>
            <person name="Nakamura H."/>
            <person name="Ohtoshi R."/>
            <person name="Moran D.A.P."/>
            <person name="Shinohara A."/>
            <person name="Yoshida Y."/>
            <person name="Fujiwara M."/>
            <person name="Mori M."/>
            <person name="Tomita M."/>
            <person name="Arakawa K."/>
        </authorList>
    </citation>
    <scope>NUCLEOTIDE SEQUENCE [LARGE SCALE GENOMIC DNA]</scope>
</reference>